<dbReference type="AlphaFoldDB" id="A0A177AV71"/>
<proteinExistence type="predicted"/>
<comment type="caution">
    <text evidence="1">The sequence shown here is derived from an EMBL/GenBank/DDBJ whole genome shotgun (WGS) entry which is preliminary data.</text>
</comment>
<dbReference type="EMBL" id="LWCA01001300">
    <property type="protein sequence ID" value="OAF65422.1"/>
    <property type="molecule type" value="Genomic_DNA"/>
</dbReference>
<gene>
    <name evidence="1" type="ORF">A3Q56_06869</name>
</gene>
<evidence type="ECO:0000313" key="2">
    <source>
        <dbReference type="Proteomes" id="UP000078046"/>
    </source>
</evidence>
<organism evidence="1 2">
    <name type="scientific">Intoshia linei</name>
    <dbReference type="NCBI Taxonomy" id="1819745"/>
    <lineage>
        <taxon>Eukaryota</taxon>
        <taxon>Metazoa</taxon>
        <taxon>Spiralia</taxon>
        <taxon>Lophotrochozoa</taxon>
        <taxon>Mesozoa</taxon>
        <taxon>Orthonectida</taxon>
        <taxon>Rhopaluridae</taxon>
        <taxon>Intoshia</taxon>
    </lineage>
</organism>
<name>A0A177AV71_9BILA</name>
<keyword evidence="2" id="KW-1185">Reference proteome</keyword>
<sequence>MKPSMKGYILSEPVKISEIVKPGTYKLCDNSIMNGSRLTKSQNLSNNKINDILIDVNTEPSAETINDIGITDIPFKSVQRKLAHLNDYILDTP</sequence>
<accession>A0A177AV71</accession>
<protein>
    <submittedName>
        <fullName evidence="1">Uncharacterized protein</fullName>
    </submittedName>
</protein>
<reference evidence="1 2" key="1">
    <citation type="submission" date="2016-04" db="EMBL/GenBank/DDBJ databases">
        <title>The genome of Intoshia linei affirms orthonectids as highly simplified spiralians.</title>
        <authorList>
            <person name="Mikhailov K.V."/>
            <person name="Slusarev G.S."/>
            <person name="Nikitin M.A."/>
            <person name="Logacheva M.D."/>
            <person name="Penin A."/>
            <person name="Aleoshin V."/>
            <person name="Panchin Y.V."/>
        </authorList>
    </citation>
    <scope>NUCLEOTIDE SEQUENCE [LARGE SCALE GENOMIC DNA]</scope>
    <source>
        <strain evidence="1">Intl2013</strain>
        <tissue evidence="1">Whole animal</tissue>
    </source>
</reference>
<dbReference type="Proteomes" id="UP000078046">
    <property type="component" value="Unassembled WGS sequence"/>
</dbReference>
<evidence type="ECO:0000313" key="1">
    <source>
        <dbReference type="EMBL" id="OAF65422.1"/>
    </source>
</evidence>